<keyword evidence="5" id="KW-0472">Membrane</keyword>
<keyword evidence="4 7" id="KW-0732">Signal</keyword>
<dbReference type="SUPFAM" id="SSF53822">
    <property type="entry name" value="Periplasmic binding protein-like I"/>
    <property type="match status" value="1"/>
</dbReference>
<gene>
    <name evidence="9" type="ORF">COB13_13550</name>
</gene>
<evidence type="ECO:0000259" key="8">
    <source>
        <dbReference type="Pfam" id="PF02608"/>
    </source>
</evidence>
<comment type="subcellular location">
    <subcellularLocation>
        <location evidence="1">Cell membrane</location>
        <topology evidence="1">Lipid-anchor</topology>
    </subcellularLocation>
</comment>
<evidence type="ECO:0000256" key="3">
    <source>
        <dbReference type="ARBA" id="ARBA00022475"/>
    </source>
</evidence>
<sequence>MKNTLKLVLAAAVTMTASYAMAEIKPAMIYDMGGKFDKSFNESAYEGVKAFTKDTGIAVREFEIKAEAQREQALRKFAKSGFSPIAVTGFTFGTALEVVAKEFPDTQFTIVDGFVDLPNVQFVSFTEHEGSYLVGYLAAQKSETKNVGFIGGMVFPVIQKFECGYVQGAKAGGATDVFSNMVGTSHADAWGNPTKAAELAKSQFSLGADIVFAAAGGSGLGAIQAAKDEGKLAIGVDSNQNHIIPGTVLTSMVKRVDNAISDAFKTAMDGTWKSGQKVMGITEGGISWALDDNNKALISDELKAIMADLQAKIVAGDIKVHNTDTDGACPFL</sequence>
<dbReference type="EMBL" id="NVUS01000021">
    <property type="protein sequence ID" value="PCI98466.1"/>
    <property type="molecule type" value="Genomic_DNA"/>
</dbReference>
<comment type="caution">
    <text evidence="9">The sequence shown here is derived from an EMBL/GenBank/DDBJ whole genome shotgun (WGS) entry which is preliminary data.</text>
</comment>
<dbReference type="CDD" id="cd06354">
    <property type="entry name" value="PBP1_PrnA-like"/>
    <property type="match status" value="1"/>
</dbReference>
<evidence type="ECO:0000256" key="4">
    <source>
        <dbReference type="ARBA" id="ARBA00022729"/>
    </source>
</evidence>
<dbReference type="GO" id="GO:0005886">
    <property type="term" value="C:plasma membrane"/>
    <property type="evidence" value="ECO:0007669"/>
    <property type="project" value="UniProtKB-SubCell"/>
</dbReference>
<feature type="chain" id="PRO_5012811166" evidence="7">
    <location>
        <begin position="23"/>
        <end position="332"/>
    </location>
</feature>
<evidence type="ECO:0000256" key="1">
    <source>
        <dbReference type="ARBA" id="ARBA00004193"/>
    </source>
</evidence>
<evidence type="ECO:0000256" key="6">
    <source>
        <dbReference type="ARBA" id="ARBA00023288"/>
    </source>
</evidence>
<evidence type="ECO:0000256" key="2">
    <source>
        <dbReference type="ARBA" id="ARBA00008610"/>
    </source>
</evidence>
<dbReference type="InterPro" id="IPR050957">
    <property type="entry name" value="BMP_lipoprotein"/>
</dbReference>
<evidence type="ECO:0000256" key="5">
    <source>
        <dbReference type="ARBA" id="ARBA00023136"/>
    </source>
</evidence>
<dbReference type="Gene3D" id="3.40.50.2300">
    <property type="match status" value="2"/>
</dbReference>
<feature type="domain" description="ABC transporter substrate-binding protein PnrA-like" evidence="8">
    <location>
        <begin position="27"/>
        <end position="321"/>
    </location>
</feature>
<keyword evidence="3" id="KW-1003">Cell membrane</keyword>
<proteinExistence type="inferred from homology"/>
<dbReference type="InterPro" id="IPR003760">
    <property type="entry name" value="PnrA-like"/>
</dbReference>
<name>A0A2A4YUJ7_9PROT</name>
<protein>
    <submittedName>
        <fullName evidence="9">BMP family ABC transporter substrate-binding protein</fullName>
    </submittedName>
</protein>
<dbReference type="InterPro" id="IPR028082">
    <property type="entry name" value="Peripla_BP_I"/>
</dbReference>
<evidence type="ECO:0000313" key="9">
    <source>
        <dbReference type="EMBL" id="PCI98466.1"/>
    </source>
</evidence>
<keyword evidence="6" id="KW-0449">Lipoprotein</keyword>
<comment type="similarity">
    <text evidence="2">Belongs to the BMP lipoprotein family.</text>
</comment>
<organism evidence="9">
    <name type="scientific">OCS116 cluster bacterium</name>
    <dbReference type="NCBI Taxonomy" id="2030921"/>
    <lineage>
        <taxon>Bacteria</taxon>
        <taxon>Pseudomonadati</taxon>
        <taxon>Pseudomonadota</taxon>
        <taxon>Alphaproteobacteria</taxon>
        <taxon>OCS116 cluster</taxon>
    </lineage>
</organism>
<accession>A0A2A4YUJ7</accession>
<feature type="signal peptide" evidence="7">
    <location>
        <begin position="1"/>
        <end position="22"/>
    </location>
</feature>
<evidence type="ECO:0000256" key="7">
    <source>
        <dbReference type="SAM" id="SignalP"/>
    </source>
</evidence>
<dbReference type="Pfam" id="PF02608">
    <property type="entry name" value="Bmp"/>
    <property type="match status" value="1"/>
</dbReference>
<reference key="1">
    <citation type="submission" date="2017-08" db="EMBL/GenBank/DDBJ databases">
        <title>A dynamic microbial community with high functional redundancy inhabits the cold, oxic subseafloor aquifer.</title>
        <authorList>
            <person name="Tully B.J."/>
            <person name="Wheat C.G."/>
            <person name="Glazer B.T."/>
            <person name="Huber J.A."/>
        </authorList>
    </citation>
    <scope>NUCLEOTIDE SEQUENCE [LARGE SCALE GENOMIC DNA]</scope>
</reference>
<reference evidence="9" key="2">
    <citation type="journal article" date="2018" name="ISME J.">
        <title>A dynamic microbial community with high functional redundancy inhabits the cold, oxic subseafloor aquifer.</title>
        <authorList>
            <person name="Tully B.J."/>
            <person name="Wheat C.G."/>
            <person name="Glazer B.T."/>
            <person name="Huber J.A."/>
        </authorList>
    </citation>
    <scope>NUCLEOTIDE SEQUENCE</scope>
    <source>
        <strain evidence="9">NORP83</strain>
    </source>
</reference>
<dbReference type="PANTHER" id="PTHR34296:SF2">
    <property type="entry name" value="ABC TRANSPORTER GUANOSINE-BINDING PROTEIN NUPN"/>
    <property type="match status" value="1"/>
</dbReference>
<dbReference type="AlphaFoldDB" id="A0A2A4YUJ7"/>
<dbReference type="PANTHER" id="PTHR34296">
    <property type="entry name" value="TRANSCRIPTIONAL ACTIVATOR PROTEIN MED"/>
    <property type="match status" value="1"/>
</dbReference>